<feature type="transmembrane region" description="Helical" evidence="2">
    <location>
        <begin position="77"/>
        <end position="94"/>
    </location>
</feature>
<evidence type="ECO:0000313" key="4">
    <source>
        <dbReference type="Proteomes" id="UP000556084"/>
    </source>
</evidence>
<organism evidence="3 4">
    <name type="scientific">Streptomyces olivoverticillatus</name>
    <dbReference type="NCBI Taxonomy" id="66427"/>
    <lineage>
        <taxon>Bacteria</taxon>
        <taxon>Bacillati</taxon>
        <taxon>Actinomycetota</taxon>
        <taxon>Actinomycetes</taxon>
        <taxon>Kitasatosporales</taxon>
        <taxon>Streptomycetaceae</taxon>
        <taxon>Streptomyces</taxon>
    </lineage>
</organism>
<dbReference type="InterPro" id="IPR021373">
    <property type="entry name" value="DUF2993"/>
</dbReference>
<keyword evidence="2" id="KW-1133">Transmembrane helix</keyword>
<dbReference type="EMBL" id="JACHJH010000001">
    <property type="protein sequence ID" value="MBB4892010.1"/>
    <property type="molecule type" value="Genomic_DNA"/>
</dbReference>
<sequence>MRIPPRISSRPHNPYDELASLADPEPAPDPDSPWDPEETLRVVPIPLDTSEPWSPPNHRRAKRKRKRKRPLRRSRRTLKLLIGAAALGALLVLGDRCAAMYAEKKAQQALQQQLGLEAAPQVDIHGFPFLTQVLAKDLQRVDITVPHVAADRVSLAKVKVSARDVRLTGDLPADVRGAVIGDLQGDVLLSFADMGRELGSSQVQFTDLGNNAVGAHGKLAVAGQELHLRAEAHLQRNGDRGISTDVDGISLDIPHVATYRPGKRENLTLHRETAERISRDAARAKALLSVPAVAERLGISDEDVAAALRSEDRLHELTGAPRFVEQLTHVNLVDVVVDHPWLLQKAGIDPKVLAALTHLRPPDLVDRLSLSFQLPKEAKDLHLREVTVERNGIRATLTGAGLPVGRT</sequence>
<evidence type="ECO:0000256" key="1">
    <source>
        <dbReference type="SAM" id="MobiDB-lite"/>
    </source>
</evidence>
<accession>A0A7W7PKQ5</accession>
<keyword evidence="4" id="KW-1185">Reference proteome</keyword>
<dbReference type="Pfam" id="PF11209">
    <property type="entry name" value="LmeA"/>
    <property type="match status" value="1"/>
</dbReference>
<proteinExistence type="predicted"/>
<dbReference type="RefSeq" id="WP_184346496.1">
    <property type="nucleotide sequence ID" value="NZ_JACHJH010000001.1"/>
</dbReference>
<evidence type="ECO:0000313" key="3">
    <source>
        <dbReference type="EMBL" id="MBB4892010.1"/>
    </source>
</evidence>
<name>A0A7W7PKQ5_9ACTN</name>
<feature type="region of interest" description="Disordered" evidence="1">
    <location>
        <begin position="1"/>
        <end position="72"/>
    </location>
</feature>
<dbReference type="AlphaFoldDB" id="A0A7W7PKQ5"/>
<keyword evidence="2" id="KW-0472">Membrane</keyword>
<keyword evidence="2" id="KW-0812">Transmembrane</keyword>
<comment type="caution">
    <text evidence="3">The sequence shown here is derived from an EMBL/GenBank/DDBJ whole genome shotgun (WGS) entry which is preliminary data.</text>
</comment>
<evidence type="ECO:0000256" key="2">
    <source>
        <dbReference type="SAM" id="Phobius"/>
    </source>
</evidence>
<gene>
    <name evidence="3" type="ORF">FHS39_001010</name>
</gene>
<protein>
    <recommendedName>
        <fullName evidence="5">DUF2993 domain-containing protein</fullName>
    </recommendedName>
</protein>
<evidence type="ECO:0008006" key="5">
    <source>
        <dbReference type="Google" id="ProtNLM"/>
    </source>
</evidence>
<reference evidence="3 4" key="1">
    <citation type="submission" date="2020-08" db="EMBL/GenBank/DDBJ databases">
        <title>Genomic Encyclopedia of Type Strains, Phase III (KMG-III): the genomes of soil and plant-associated and newly described type strains.</title>
        <authorList>
            <person name="Whitman W."/>
        </authorList>
    </citation>
    <scope>NUCLEOTIDE SEQUENCE [LARGE SCALE GENOMIC DNA]</scope>
    <source>
        <strain evidence="3 4">CECT 3266</strain>
    </source>
</reference>
<dbReference type="Proteomes" id="UP000556084">
    <property type="component" value="Unassembled WGS sequence"/>
</dbReference>
<feature type="compositionally biased region" description="Basic residues" evidence="1">
    <location>
        <begin position="57"/>
        <end position="72"/>
    </location>
</feature>
<feature type="compositionally biased region" description="Acidic residues" evidence="1">
    <location>
        <begin position="26"/>
        <end position="37"/>
    </location>
</feature>